<evidence type="ECO:0000259" key="1">
    <source>
        <dbReference type="Pfam" id="PF01593"/>
    </source>
</evidence>
<proteinExistence type="predicted"/>
<dbReference type="Pfam" id="PF01593">
    <property type="entry name" value="Amino_oxidase"/>
    <property type="match status" value="1"/>
</dbReference>
<dbReference type="SUPFAM" id="SSF51905">
    <property type="entry name" value="FAD/NAD(P)-binding domain"/>
    <property type="match status" value="1"/>
</dbReference>
<dbReference type="Gene3D" id="3.90.660.10">
    <property type="match status" value="1"/>
</dbReference>
<dbReference type="Gene3D" id="3.50.50.60">
    <property type="entry name" value="FAD/NAD(P)-binding domain"/>
    <property type="match status" value="1"/>
</dbReference>
<dbReference type="Pfam" id="PF13450">
    <property type="entry name" value="NAD_binding_8"/>
    <property type="match status" value="1"/>
</dbReference>
<dbReference type="EMBL" id="CAJNNW010001941">
    <property type="protein sequence ID" value="CAE8642069.1"/>
    <property type="molecule type" value="Genomic_DNA"/>
</dbReference>
<organism evidence="2 3">
    <name type="scientific">Polarella glacialis</name>
    <name type="common">Dinoflagellate</name>
    <dbReference type="NCBI Taxonomy" id="89957"/>
    <lineage>
        <taxon>Eukaryota</taxon>
        <taxon>Sar</taxon>
        <taxon>Alveolata</taxon>
        <taxon>Dinophyceae</taxon>
        <taxon>Suessiales</taxon>
        <taxon>Suessiaceae</taxon>
        <taxon>Polarella</taxon>
    </lineage>
</organism>
<dbReference type="Proteomes" id="UP000626109">
    <property type="component" value="Unassembled WGS sequence"/>
</dbReference>
<dbReference type="PANTHER" id="PTHR10742:SF410">
    <property type="entry name" value="LYSINE-SPECIFIC HISTONE DEMETHYLASE 2"/>
    <property type="match status" value="1"/>
</dbReference>
<evidence type="ECO:0000313" key="2">
    <source>
        <dbReference type="EMBL" id="CAE8642069.1"/>
    </source>
</evidence>
<accession>A0A813HT90</accession>
<gene>
    <name evidence="2" type="ORF">PGLA2088_LOCUS2395</name>
</gene>
<name>A0A813HT90_POLGL</name>
<dbReference type="Gene3D" id="1.10.405.40">
    <property type="match status" value="1"/>
</dbReference>
<dbReference type="InterPro" id="IPR036188">
    <property type="entry name" value="FAD/NAD-bd_sf"/>
</dbReference>
<dbReference type="GO" id="GO:0016491">
    <property type="term" value="F:oxidoreductase activity"/>
    <property type="evidence" value="ECO:0007669"/>
    <property type="project" value="InterPro"/>
</dbReference>
<comment type="caution">
    <text evidence="2">The sequence shown here is derived from an EMBL/GenBank/DDBJ whole genome shotgun (WGS) entry which is preliminary data.</text>
</comment>
<dbReference type="InterPro" id="IPR002937">
    <property type="entry name" value="Amino_oxidase"/>
</dbReference>
<protein>
    <recommendedName>
        <fullName evidence="1">Amine oxidase domain-containing protein</fullName>
    </recommendedName>
</protein>
<reference evidence="2" key="1">
    <citation type="submission" date="2021-02" db="EMBL/GenBank/DDBJ databases">
        <authorList>
            <person name="Dougan E. K."/>
            <person name="Rhodes N."/>
            <person name="Thang M."/>
            <person name="Chan C."/>
        </authorList>
    </citation>
    <scope>NUCLEOTIDE SEQUENCE</scope>
</reference>
<dbReference type="PANTHER" id="PTHR10742">
    <property type="entry name" value="FLAVIN MONOAMINE OXIDASE"/>
    <property type="match status" value="1"/>
</dbReference>
<dbReference type="AlphaFoldDB" id="A0A813HT90"/>
<evidence type="ECO:0000313" key="3">
    <source>
        <dbReference type="Proteomes" id="UP000626109"/>
    </source>
</evidence>
<sequence>MVDLDVYSYSGGAMGGRCYGKPTRDGASPDMPRVLAAHWVQQCGGVGAPLGKAEPGTKAVVIGAGLTGVVLSKQLALAGFEVTLVEAFPEAGGRLISQELEEDLFAVPAAMRFGEASDLADMFVKPYGYTITDGLPMANANVVPTLMFDTEDGVPVLRDDKRGIMPDAYLNASAGMKALFEQPIFHDGLFMFPPLNDFRMLLENPNADPVALLEIGQRVYNYVAGLDIEEFYTKVFVDNGTPPGSVSWSEDDVARALQLPATGRHDTFSDISAWTDMKWFLTGSVVNQTCLTKGGKMADAHELVLDMAAELGGLGVEEHYGTRVVGVDKDLKRVNATQNGRAVSFDYDVVLVTTTVPGAVKMGLAETGANQILSDEVCAALKEINCPQTSKIEWVVSAQPWIDDPYLPRNIQMPSPFCPFYMLFNDGDEYARVHCYAWASDGPSLEAKGDANDIRKAIIANAHDLLDDTQFSAIADAIDDTSRVAAVKHWHSDPLAGGGWTFPTAGQDGLVLDILHNLSDDSSVFLCGSAAVGEGAWLVDGLRGVCLGLGAALKATGGEISCPEWAPINRLGFHINYSEGREAVCSTVYSGNTGVSPMGYGTCGIDASNAYSSSFSTPPALTASGTFPSLLGRIHMSSIPTNPIPSKPCA</sequence>
<feature type="domain" description="Amine oxidase" evidence="1">
    <location>
        <begin position="289"/>
        <end position="530"/>
    </location>
</feature>
<dbReference type="InterPro" id="IPR050281">
    <property type="entry name" value="Flavin_monoamine_oxidase"/>
</dbReference>